<proteinExistence type="predicted"/>
<evidence type="ECO:0000313" key="1">
    <source>
        <dbReference type="EMBL" id="RIA46756.1"/>
    </source>
</evidence>
<dbReference type="EMBL" id="QXDC01000002">
    <property type="protein sequence ID" value="RIA46756.1"/>
    <property type="molecule type" value="Genomic_DNA"/>
</dbReference>
<keyword evidence="2" id="KW-1185">Reference proteome</keyword>
<reference evidence="1 2" key="1">
    <citation type="submission" date="2018-08" db="EMBL/GenBank/DDBJ databases">
        <title>Genomic Encyclopedia of Type Strains, Phase IV (KMG-IV): sequencing the most valuable type-strain genomes for metagenomic binning, comparative biology and taxonomic classification.</title>
        <authorList>
            <person name="Goeker M."/>
        </authorList>
    </citation>
    <scope>NUCLEOTIDE SEQUENCE [LARGE SCALE GENOMIC DNA]</scope>
    <source>
        <strain evidence="1 2">DSM 25527</strain>
    </source>
</reference>
<dbReference type="Proteomes" id="UP000266568">
    <property type="component" value="Unassembled WGS sequence"/>
</dbReference>
<evidence type="ECO:0000313" key="2">
    <source>
        <dbReference type="Proteomes" id="UP000266568"/>
    </source>
</evidence>
<protein>
    <submittedName>
        <fullName evidence="1">Uncharacterized protein</fullName>
    </submittedName>
</protein>
<name>A0A397PB00_9SPHN</name>
<gene>
    <name evidence="1" type="ORF">DFR49_1312</name>
</gene>
<dbReference type="AlphaFoldDB" id="A0A397PB00"/>
<sequence length="51" mass="5643">MTFYEHISELRAELSASTSAKEIRQIRRELNAALTKLARGQAGFDTAFGSV</sequence>
<comment type="caution">
    <text evidence="1">The sequence shown here is derived from an EMBL/GenBank/DDBJ whole genome shotgun (WGS) entry which is preliminary data.</text>
</comment>
<organism evidence="1 2">
    <name type="scientific">Hephaestia caeni</name>
    <dbReference type="NCBI Taxonomy" id="645617"/>
    <lineage>
        <taxon>Bacteria</taxon>
        <taxon>Pseudomonadati</taxon>
        <taxon>Pseudomonadota</taxon>
        <taxon>Alphaproteobacteria</taxon>
        <taxon>Sphingomonadales</taxon>
        <taxon>Sphingomonadaceae</taxon>
        <taxon>Hephaestia</taxon>
    </lineage>
</organism>
<dbReference type="RefSeq" id="WP_170150944.1">
    <property type="nucleotide sequence ID" value="NZ_QXDC01000002.1"/>
</dbReference>
<accession>A0A397PB00</accession>